<feature type="region of interest" description="Disordered" evidence="1">
    <location>
        <begin position="293"/>
        <end position="375"/>
    </location>
</feature>
<feature type="region of interest" description="Disordered" evidence="1">
    <location>
        <begin position="212"/>
        <end position="236"/>
    </location>
</feature>
<dbReference type="AlphaFoldDB" id="A0A7S2YNC6"/>
<dbReference type="EMBL" id="HBHT01033652">
    <property type="protein sequence ID" value="CAD9986286.1"/>
    <property type="molecule type" value="Transcribed_RNA"/>
</dbReference>
<feature type="compositionally biased region" description="Basic and acidic residues" evidence="1">
    <location>
        <begin position="31"/>
        <end position="46"/>
    </location>
</feature>
<feature type="region of interest" description="Disordered" evidence="1">
    <location>
        <begin position="1"/>
        <end position="115"/>
    </location>
</feature>
<feature type="compositionally biased region" description="Polar residues" evidence="1">
    <location>
        <begin position="324"/>
        <end position="334"/>
    </location>
</feature>
<protein>
    <submittedName>
        <fullName evidence="2">Uncharacterized protein</fullName>
    </submittedName>
</protein>
<accession>A0A7S2YNC6</accession>
<proteinExistence type="predicted"/>
<feature type="compositionally biased region" description="Basic and acidic residues" evidence="1">
    <location>
        <begin position="60"/>
        <end position="77"/>
    </location>
</feature>
<feature type="compositionally biased region" description="Basic and acidic residues" evidence="1">
    <location>
        <begin position="226"/>
        <end position="236"/>
    </location>
</feature>
<evidence type="ECO:0000256" key="1">
    <source>
        <dbReference type="SAM" id="MobiDB-lite"/>
    </source>
</evidence>
<feature type="compositionally biased region" description="Basic and acidic residues" evidence="1">
    <location>
        <begin position="361"/>
        <end position="375"/>
    </location>
</feature>
<sequence>MGQCSTLPAEGTRPSTSKFESFQARDPSYAEQRHRLRDERQKESLDFNKLVPNEQYQDPEMSKDHTTKLLKENRRLEGAIPSPTASSTPPRQSRDPEAIRAASESPVPMDTSDVPNKREEIPAIFLQPLPPPPECATRTRCYKLNLDSEIIGLSSSQKQSICLGPFSEPPPFLTYSSSEDSEEGITQTTVAIQTAQIFRGITVARDGTILSQNARATRSNRGKAQKKGEKSRQATKIDKAKDLVEEIIATGKAPDSDEPATMVSLVVVGEYDDMKQLVRDGSKKLRDAVGLPDEHLTAVNQPRESAVAQTPSTGISPRKRVSPSLVTSQRNAALQSPEKMHVRDSSTGPVPQSAPPKLKSNPRDTRPGRREGSKMRLDTCSDFMDPRRAGVVGPDGEWSNAWNIWNCGGAGAVSPFQPGSPTEAMVFEGREPHSHHRRESPIATTRAD</sequence>
<feature type="compositionally biased region" description="Low complexity" evidence="1">
    <location>
        <begin position="81"/>
        <end position="91"/>
    </location>
</feature>
<name>A0A7S2YNC6_9STRA</name>
<reference evidence="2" key="1">
    <citation type="submission" date="2021-01" db="EMBL/GenBank/DDBJ databases">
        <authorList>
            <person name="Corre E."/>
            <person name="Pelletier E."/>
            <person name="Niang G."/>
            <person name="Scheremetjew M."/>
            <person name="Finn R."/>
            <person name="Kale V."/>
            <person name="Holt S."/>
            <person name="Cochrane G."/>
            <person name="Meng A."/>
            <person name="Brown T."/>
            <person name="Cohen L."/>
        </authorList>
    </citation>
    <scope>NUCLEOTIDE SEQUENCE</scope>
    <source>
        <strain evidence="2">CCMP125</strain>
    </source>
</reference>
<organism evidence="2">
    <name type="scientific">Entomoneis paludosa</name>
    <dbReference type="NCBI Taxonomy" id="265537"/>
    <lineage>
        <taxon>Eukaryota</taxon>
        <taxon>Sar</taxon>
        <taxon>Stramenopiles</taxon>
        <taxon>Ochrophyta</taxon>
        <taxon>Bacillariophyta</taxon>
        <taxon>Bacillariophyceae</taxon>
        <taxon>Bacillariophycidae</taxon>
        <taxon>Entomoneidaceae</taxon>
        <taxon>Entomoneis</taxon>
    </lineage>
</organism>
<gene>
    <name evidence="2" type="ORF">APAL1065_LOCUS22635</name>
</gene>
<evidence type="ECO:0000313" key="2">
    <source>
        <dbReference type="EMBL" id="CAD9986286.1"/>
    </source>
</evidence>
<feature type="compositionally biased region" description="Polar residues" evidence="1">
    <location>
        <begin position="298"/>
        <end position="315"/>
    </location>
</feature>